<dbReference type="Gene3D" id="3.40.1190.20">
    <property type="match status" value="1"/>
</dbReference>
<name>A0A9W8HVQ5_9FUNG</name>
<protein>
    <recommendedName>
        <fullName evidence="1">Carbohydrate kinase PfkB domain-containing protein</fullName>
    </recommendedName>
</protein>
<accession>A0A9W8HVQ5</accession>
<sequence length="154" mass="16338">MAEIALELALVESAPASETVAEIADGHCLVDGGIIHDALTLLPLFPTLIIKLGEKGVCVASMEPTPNAKPNIRHIPPLKPTFIANSNGAGDSLVGAVLAMLHQKQALFIHKSRIDLTPCDMYSVVQRAQRAAVLSLESPCAISNKLTPKILDED</sequence>
<proteinExistence type="predicted"/>
<keyword evidence="3" id="KW-1185">Reference proteome</keyword>
<gene>
    <name evidence="2" type="ORF">H4R20_006529</name>
</gene>
<dbReference type="AlphaFoldDB" id="A0A9W8HVQ5"/>
<dbReference type="Proteomes" id="UP001140094">
    <property type="component" value="Unassembled WGS sequence"/>
</dbReference>
<dbReference type="SUPFAM" id="SSF53613">
    <property type="entry name" value="Ribokinase-like"/>
    <property type="match status" value="1"/>
</dbReference>
<evidence type="ECO:0000313" key="2">
    <source>
        <dbReference type="EMBL" id="KAJ2793474.1"/>
    </source>
</evidence>
<organism evidence="2 3">
    <name type="scientific">Coemansia guatemalensis</name>
    <dbReference type="NCBI Taxonomy" id="2761395"/>
    <lineage>
        <taxon>Eukaryota</taxon>
        <taxon>Fungi</taxon>
        <taxon>Fungi incertae sedis</taxon>
        <taxon>Zoopagomycota</taxon>
        <taxon>Kickxellomycotina</taxon>
        <taxon>Kickxellomycetes</taxon>
        <taxon>Kickxellales</taxon>
        <taxon>Kickxellaceae</taxon>
        <taxon>Coemansia</taxon>
    </lineage>
</organism>
<evidence type="ECO:0000313" key="3">
    <source>
        <dbReference type="Proteomes" id="UP001140094"/>
    </source>
</evidence>
<feature type="domain" description="Carbohydrate kinase PfkB" evidence="1">
    <location>
        <begin position="46"/>
        <end position="141"/>
    </location>
</feature>
<dbReference type="InterPro" id="IPR029056">
    <property type="entry name" value="Ribokinase-like"/>
</dbReference>
<reference evidence="2" key="1">
    <citation type="submission" date="2022-07" db="EMBL/GenBank/DDBJ databases">
        <title>Phylogenomic reconstructions and comparative analyses of Kickxellomycotina fungi.</title>
        <authorList>
            <person name="Reynolds N.K."/>
            <person name="Stajich J.E."/>
            <person name="Barry K."/>
            <person name="Grigoriev I.V."/>
            <person name="Crous P."/>
            <person name="Smith M.E."/>
        </authorList>
    </citation>
    <scope>NUCLEOTIDE SEQUENCE</scope>
    <source>
        <strain evidence="2">NRRL 1565</strain>
    </source>
</reference>
<evidence type="ECO:0000259" key="1">
    <source>
        <dbReference type="Pfam" id="PF00294"/>
    </source>
</evidence>
<dbReference type="InterPro" id="IPR011611">
    <property type="entry name" value="PfkB_dom"/>
</dbReference>
<dbReference type="OrthoDB" id="198885at2759"/>
<dbReference type="Pfam" id="PF00294">
    <property type="entry name" value="PfkB"/>
    <property type="match status" value="1"/>
</dbReference>
<dbReference type="EMBL" id="JANBUO010002891">
    <property type="protein sequence ID" value="KAJ2793474.1"/>
    <property type="molecule type" value="Genomic_DNA"/>
</dbReference>
<comment type="caution">
    <text evidence="2">The sequence shown here is derived from an EMBL/GenBank/DDBJ whole genome shotgun (WGS) entry which is preliminary data.</text>
</comment>